<organism evidence="1">
    <name type="scientific">termite gut metagenome</name>
    <dbReference type="NCBI Taxonomy" id="433724"/>
    <lineage>
        <taxon>unclassified sequences</taxon>
        <taxon>metagenomes</taxon>
        <taxon>organismal metagenomes</taxon>
    </lineage>
</organism>
<dbReference type="AlphaFoldDB" id="A0A5J4QYR8"/>
<dbReference type="EMBL" id="SNRY01002166">
    <property type="protein sequence ID" value="KAA6326448.1"/>
    <property type="molecule type" value="Genomic_DNA"/>
</dbReference>
<gene>
    <name evidence="1" type="ORF">EZS27_024452</name>
</gene>
<sequence>MTDELKVLKHETVDRVITTEILNSLFDDCVYEFKEDRYNGIDMCCTATSKQQSFTMDIEVKYRKILLSTYKTTMLELEKYNALLQYANKYKVYSVIYPFDDVVYLFNLNRIDFAKIEKINIPLPAETLTNGTTYDRRKNVFLVPFHFGTSFQYDCSEYYTH</sequence>
<evidence type="ECO:0008006" key="2">
    <source>
        <dbReference type="Google" id="ProtNLM"/>
    </source>
</evidence>
<evidence type="ECO:0000313" key="1">
    <source>
        <dbReference type="EMBL" id="KAA6326448.1"/>
    </source>
</evidence>
<proteinExistence type="predicted"/>
<name>A0A5J4QYR8_9ZZZZ</name>
<accession>A0A5J4QYR8</accession>
<comment type="caution">
    <text evidence="1">The sequence shown here is derived from an EMBL/GenBank/DDBJ whole genome shotgun (WGS) entry which is preliminary data.</text>
</comment>
<reference evidence="1" key="1">
    <citation type="submission" date="2019-03" db="EMBL/GenBank/DDBJ databases">
        <title>Single cell metagenomics reveals metabolic interactions within the superorganism composed of flagellate Streblomastix strix and complex community of Bacteroidetes bacteria on its surface.</title>
        <authorList>
            <person name="Treitli S.C."/>
            <person name="Kolisko M."/>
            <person name="Husnik F."/>
            <person name="Keeling P."/>
            <person name="Hampl V."/>
        </authorList>
    </citation>
    <scope>NUCLEOTIDE SEQUENCE</scope>
    <source>
        <strain evidence="1">STM</strain>
    </source>
</reference>
<protein>
    <recommendedName>
        <fullName evidence="2">DUF4365 domain-containing protein</fullName>
    </recommendedName>
</protein>